<dbReference type="Gene3D" id="3.60.10.10">
    <property type="entry name" value="Endonuclease/exonuclease/phosphatase"/>
    <property type="match status" value="1"/>
</dbReference>
<evidence type="ECO:0000259" key="3">
    <source>
        <dbReference type="PROSITE" id="PS50102"/>
    </source>
</evidence>
<name>A0ABQ4ZFZ5_9ASTR</name>
<gene>
    <name evidence="4" type="ORF">Tco_0771765</name>
</gene>
<dbReference type="InterPro" id="IPR012677">
    <property type="entry name" value="Nucleotide-bd_a/b_plait_sf"/>
</dbReference>
<feature type="region of interest" description="Disordered" evidence="2">
    <location>
        <begin position="291"/>
        <end position="310"/>
    </location>
</feature>
<sequence length="693" mass="78361">MGSHNHNSLQSKFDQASRISKSVFVSNFPEGCTNRDLWKVCNDYGTVMDVFIPNKKSKAGKRFAFVRFIKPKAQDHAGSYVNVVNGSYIAAVPGPYISSASVLVLDDSCVVERDLSNHAMGKVKDVNSIPNLWTLFTDEGFSVVKLMYLGDAVHDFVSDERIVWVDIEGIPLNVWSCETFLRIGKKWGETLDIEDNVDSSFGRKRLCIKTKQPVSILESFKIIFKGKVLMVRAKELFTWNPTFVTHKETVYASKDESDHSPKKVPVHSLFSEEVSGDDSESDVEEVSKTIFDDNSSSPINNSDDMGKHHSEDPFNIYDLLKKRTGGETCEVSSSLSHPPGFTQEVSEIREENDQGAEEFPSLVNAKVMNNSQEVYQETNSESVDPNVVKEGGSVLGVLEDMIRVGQAMGYKMDGCVKDLQHIIGLGHKTKKEWIKELTLKNNINFMAIQETKMNCISHMDVKFMWGNSNYNYVYSEAVGSSGGILCVWEANVFKKDYATISDNFIAIYGTWLPSNSKILFMAIYAPQQASCKRVLWEYVSTLIGRWNGETIILGDFNEVRSKDERRGSCFNPSTARVFDHFISSSGLVDVKLEGYAFTWSHPSGSKMSKLDRFLVSEGIFSIFPSITALCLDRHLSDHRPILLREVYSDFGLIPFRFYHTWFSLEGFDAMVEQTWRAFSHSDVNRMIRFKKKL</sequence>
<feature type="domain" description="RRM" evidence="3">
    <location>
        <begin position="21"/>
        <end position="97"/>
    </location>
</feature>
<dbReference type="Pfam" id="PF03372">
    <property type="entry name" value="Exo_endo_phos"/>
    <property type="match status" value="1"/>
</dbReference>
<keyword evidence="1" id="KW-0694">RNA-binding</keyword>
<dbReference type="SUPFAM" id="SSF56219">
    <property type="entry name" value="DNase I-like"/>
    <property type="match status" value="1"/>
</dbReference>
<accession>A0ABQ4ZFZ5</accession>
<dbReference type="EMBL" id="BQNB010011327">
    <property type="protein sequence ID" value="GJS89129.1"/>
    <property type="molecule type" value="Genomic_DNA"/>
</dbReference>
<dbReference type="Proteomes" id="UP001151760">
    <property type="component" value="Unassembled WGS sequence"/>
</dbReference>
<feature type="compositionally biased region" description="Low complexity" evidence="2">
    <location>
        <begin position="292"/>
        <end position="303"/>
    </location>
</feature>
<keyword evidence="4" id="KW-0695">RNA-directed DNA polymerase</keyword>
<evidence type="ECO:0000313" key="4">
    <source>
        <dbReference type="EMBL" id="GJS89129.1"/>
    </source>
</evidence>
<dbReference type="PANTHER" id="PTHR33710">
    <property type="entry name" value="BNAC02G09200D PROTEIN"/>
    <property type="match status" value="1"/>
</dbReference>
<dbReference type="InterPro" id="IPR005135">
    <property type="entry name" value="Endo/exonuclease/phosphatase"/>
</dbReference>
<dbReference type="PANTHER" id="PTHR33710:SF64">
    <property type="entry name" value="ENDONUCLEASE_EXONUCLEASE_PHOSPHATASE DOMAIN-CONTAINING PROTEIN"/>
    <property type="match status" value="1"/>
</dbReference>
<comment type="caution">
    <text evidence="4">The sequence shown here is derived from an EMBL/GenBank/DDBJ whole genome shotgun (WGS) entry which is preliminary data.</text>
</comment>
<keyword evidence="4" id="KW-0548">Nucleotidyltransferase</keyword>
<organism evidence="4 5">
    <name type="scientific">Tanacetum coccineum</name>
    <dbReference type="NCBI Taxonomy" id="301880"/>
    <lineage>
        <taxon>Eukaryota</taxon>
        <taxon>Viridiplantae</taxon>
        <taxon>Streptophyta</taxon>
        <taxon>Embryophyta</taxon>
        <taxon>Tracheophyta</taxon>
        <taxon>Spermatophyta</taxon>
        <taxon>Magnoliopsida</taxon>
        <taxon>eudicotyledons</taxon>
        <taxon>Gunneridae</taxon>
        <taxon>Pentapetalae</taxon>
        <taxon>asterids</taxon>
        <taxon>campanulids</taxon>
        <taxon>Asterales</taxon>
        <taxon>Asteraceae</taxon>
        <taxon>Asteroideae</taxon>
        <taxon>Anthemideae</taxon>
        <taxon>Anthemidinae</taxon>
        <taxon>Tanacetum</taxon>
    </lineage>
</organism>
<keyword evidence="4" id="KW-0808">Transferase</keyword>
<proteinExistence type="predicted"/>
<keyword evidence="5" id="KW-1185">Reference proteome</keyword>
<dbReference type="CDD" id="cd00590">
    <property type="entry name" value="RRM_SF"/>
    <property type="match status" value="1"/>
</dbReference>
<reference evidence="4" key="1">
    <citation type="journal article" date="2022" name="Int. J. Mol. Sci.">
        <title>Draft Genome of Tanacetum Coccineum: Genomic Comparison of Closely Related Tanacetum-Family Plants.</title>
        <authorList>
            <person name="Yamashiro T."/>
            <person name="Shiraishi A."/>
            <person name="Nakayama K."/>
            <person name="Satake H."/>
        </authorList>
    </citation>
    <scope>NUCLEOTIDE SEQUENCE</scope>
</reference>
<dbReference type="GO" id="GO:0003964">
    <property type="term" value="F:RNA-directed DNA polymerase activity"/>
    <property type="evidence" value="ECO:0007669"/>
    <property type="project" value="UniProtKB-KW"/>
</dbReference>
<dbReference type="SUPFAM" id="SSF54928">
    <property type="entry name" value="RNA-binding domain, RBD"/>
    <property type="match status" value="1"/>
</dbReference>
<evidence type="ECO:0000256" key="1">
    <source>
        <dbReference type="PROSITE-ProRule" id="PRU00176"/>
    </source>
</evidence>
<dbReference type="InterPro" id="IPR035979">
    <property type="entry name" value="RBD_domain_sf"/>
</dbReference>
<dbReference type="Gene3D" id="3.30.70.330">
    <property type="match status" value="1"/>
</dbReference>
<reference evidence="4" key="2">
    <citation type="submission" date="2022-01" db="EMBL/GenBank/DDBJ databases">
        <authorList>
            <person name="Yamashiro T."/>
            <person name="Shiraishi A."/>
            <person name="Satake H."/>
            <person name="Nakayama K."/>
        </authorList>
    </citation>
    <scope>NUCLEOTIDE SEQUENCE</scope>
</reference>
<dbReference type="InterPro" id="IPR036691">
    <property type="entry name" value="Endo/exonu/phosph_ase_sf"/>
</dbReference>
<dbReference type="PROSITE" id="PS50102">
    <property type="entry name" value="RRM"/>
    <property type="match status" value="1"/>
</dbReference>
<evidence type="ECO:0000313" key="5">
    <source>
        <dbReference type="Proteomes" id="UP001151760"/>
    </source>
</evidence>
<protein>
    <submittedName>
        <fullName evidence="4">RNA-directed DNA polymerase, eukaryota</fullName>
    </submittedName>
</protein>
<dbReference type="Pfam" id="PF00076">
    <property type="entry name" value="RRM_1"/>
    <property type="match status" value="1"/>
</dbReference>
<dbReference type="SMART" id="SM00360">
    <property type="entry name" value="RRM"/>
    <property type="match status" value="1"/>
</dbReference>
<dbReference type="InterPro" id="IPR000504">
    <property type="entry name" value="RRM_dom"/>
</dbReference>
<evidence type="ECO:0000256" key="2">
    <source>
        <dbReference type="SAM" id="MobiDB-lite"/>
    </source>
</evidence>